<evidence type="ECO:0000313" key="4">
    <source>
        <dbReference type="EMBL" id="RLN58553.1"/>
    </source>
</evidence>
<name>A0A3F2RK76_9STRA</name>
<evidence type="ECO:0000256" key="2">
    <source>
        <dbReference type="PROSITE-ProRule" id="PRU00175"/>
    </source>
</evidence>
<dbReference type="GO" id="GO:0004842">
    <property type="term" value="F:ubiquitin-protein transferase activity"/>
    <property type="evidence" value="ECO:0007669"/>
    <property type="project" value="TreeGrafter"/>
</dbReference>
<evidence type="ECO:0000256" key="1">
    <source>
        <dbReference type="ARBA" id="ARBA00022017"/>
    </source>
</evidence>
<dbReference type="Proteomes" id="UP000284657">
    <property type="component" value="Unassembled WGS sequence"/>
</dbReference>
<evidence type="ECO:0000259" key="3">
    <source>
        <dbReference type="PROSITE" id="PS50089"/>
    </source>
</evidence>
<dbReference type="InterPro" id="IPR047126">
    <property type="entry name" value="RNF141-like"/>
</dbReference>
<accession>A0A3F2RK76</accession>
<keyword evidence="2" id="KW-0863">Zinc-finger</keyword>
<dbReference type="OrthoDB" id="1630758at2759"/>
<feature type="domain" description="RING-type" evidence="3">
    <location>
        <begin position="161"/>
        <end position="198"/>
    </location>
</feature>
<proteinExistence type="predicted"/>
<dbReference type="FunFam" id="3.30.40.10:FF:000707">
    <property type="entry name" value="RING finger protein"/>
    <property type="match status" value="1"/>
</dbReference>
<dbReference type="EMBL" id="MBDO02000257">
    <property type="protein sequence ID" value="RLN58553.1"/>
    <property type="molecule type" value="Genomic_DNA"/>
</dbReference>
<organism evidence="4 6">
    <name type="scientific">Phytophthora kernoviae</name>
    <dbReference type="NCBI Taxonomy" id="325452"/>
    <lineage>
        <taxon>Eukaryota</taxon>
        <taxon>Sar</taxon>
        <taxon>Stramenopiles</taxon>
        <taxon>Oomycota</taxon>
        <taxon>Peronosporomycetes</taxon>
        <taxon>Peronosporales</taxon>
        <taxon>Peronosporaceae</taxon>
        <taxon>Phytophthora</taxon>
    </lineage>
</organism>
<dbReference type="GO" id="GO:0008270">
    <property type="term" value="F:zinc ion binding"/>
    <property type="evidence" value="ECO:0007669"/>
    <property type="project" value="UniProtKB-KW"/>
</dbReference>
<evidence type="ECO:0000313" key="5">
    <source>
        <dbReference type="EMBL" id="RLN66149.1"/>
    </source>
</evidence>
<keyword evidence="2" id="KW-0862">Zinc</keyword>
<dbReference type="AlphaFoldDB" id="A0A3F2RK76"/>
<keyword evidence="2" id="KW-0479">Metal-binding</keyword>
<dbReference type="CDD" id="cd16545">
    <property type="entry name" value="RING-HC_RNF141"/>
    <property type="match status" value="1"/>
</dbReference>
<dbReference type="PANTHER" id="PTHR12109:SF3">
    <property type="entry name" value="RING FINGER PROTEIN 141"/>
    <property type="match status" value="1"/>
</dbReference>
<dbReference type="Gene3D" id="3.30.40.10">
    <property type="entry name" value="Zinc/RING finger domain, C3HC4 (zinc finger)"/>
    <property type="match status" value="1"/>
</dbReference>
<sequence length="345" mass="39345">MGQTTSIQEDKMKKRIRQAMGTFMDFGTHLKNANEWAQMCPTPKNCYLSFRIVVDSNMSAELLPYVWRIRGNVAVEVRKMRRPVELQLDLGDNFRVEIPRDLTYEAESPETIGQAKTLTVAQFYYIYCFLSDVKACAAHTVRFPEKTTSTAGDLDFDETECQICMDKKKQVALPCSHSFCLNCFQHWSTQSQTCPICRAKFDCSEGDELWQLTSDEVEDMGSYATDLVARIYEYLDKRDRSQHTDADIKRSVELYSAAITVKQTPLCKFVHTDLFPTALPLGFPSILRNGIRLATEFDSDLMLALEVASGEDQYAAMQHFEQLQQDQVLARSMAMQADEESPNES</sequence>
<reference evidence="6 7" key="1">
    <citation type="submission" date="2018-07" db="EMBL/GenBank/DDBJ databases">
        <title>Genome sequencing of oomycete isolates from Chile give support for New Zealand origin for Phytophthora kernoviae and make available the first Nothophytophthora sp. genome.</title>
        <authorList>
            <person name="Studholme D.J."/>
            <person name="Sanfuentes E."/>
            <person name="Panda P."/>
            <person name="Hill R."/>
            <person name="Sambles C."/>
            <person name="Grant M."/>
            <person name="Williams N.M."/>
            <person name="Mcdougal R.L."/>
        </authorList>
    </citation>
    <scope>NUCLEOTIDE SEQUENCE [LARGE SCALE GENOMIC DNA]</scope>
    <source>
        <strain evidence="4">Chile6</strain>
        <strain evidence="5">Chile7</strain>
    </source>
</reference>
<dbReference type="Pfam" id="PF13920">
    <property type="entry name" value="zf-C3HC4_3"/>
    <property type="match status" value="1"/>
</dbReference>
<dbReference type="Proteomes" id="UP000277300">
    <property type="component" value="Unassembled WGS sequence"/>
</dbReference>
<evidence type="ECO:0000313" key="6">
    <source>
        <dbReference type="Proteomes" id="UP000277300"/>
    </source>
</evidence>
<dbReference type="SMART" id="SM00184">
    <property type="entry name" value="RING"/>
    <property type="match status" value="1"/>
</dbReference>
<protein>
    <recommendedName>
        <fullName evidence="1">RING finger protein 141</fullName>
    </recommendedName>
</protein>
<evidence type="ECO:0000313" key="7">
    <source>
        <dbReference type="Proteomes" id="UP000284657"/>
    </source>
</evidence>
<dbReference type="InterPro" id="IPR001841">
    <property type="entry name" value="Znf_RING"/>
</dbReference>
<dbReference type="EMBL" id="MBAD02000543">
    <property type="protein sequence ID" value="RLN66149.1"/>
    <property type="molecule type" value="Genomic_DNA"/>
</dbReference>
<dbReference type="SUPFAM" id="SSF57850">
    <property type="entry name" value="RING/U-box"/>
    <property type="match status" value="1"/>
</dbReference>
<dbReference type="GO" id="GO:0051865">
    <property type="term" value="P:protein autoubiquitination"/>
    <property type="evidence" value="ECO:0007669"/>
    <property type="project" value="TreeGrafter"/>
</dbReference>
<dbReference type="InterPro" id="IPR043400">
    <property type="entry name" value="RING-HC_RNF141"/>
</dbReference>
<dbReference type="PROSITE" id="PS50089">
    <property type="entry name" value="ZF_RING_2"/>
    <property type="match status" value="1"/>
</dbReference>
<gene>
    <name evidence="5" type="ORF">BBJ29_008100</name>
    <name evidence="4" type="ORF">BBP00_00006944</name>
</gene>
<dbReference type="PANTHER" id="PTHR12109">
    <property type="entry name" value="RING FINGER PROTEIN 141-RELATED"/>
    <property type="match status" value="1"/>
</dbReference>
<dbReference type="InterPro" id="IPR013083">
    <property type="entry name" value="Znf_RING/FYVE/PHD"/>
</dbReference>
<comment type="caution">
    <text evidence="4">The sequence shown here is derived from an EMBL/GenBank/DDBJ whole genome shotgun (WGS) entry which is preliminary data.</text>
</comment>